<dbReference type="EMBL" id="CAAHFH010000001">
    <property type="protein sequence ID" value="VGO18571.1"/>
    <property type="molecule type" value="Genomic_DNA"/>
</dbReference>
<name>A0A6C2UGM6_9BACT</name>
<feature type="transmembrane region" description="Helical" evidence="7">
    <location>
        <begin position="6"/>
        <end position="26"/>
    </location>
</feature>
<keyword evidence="7" id="KW-1133">Transmembrane helix</keyword>
<keyword evidence="3" id="KW-0732">Signal</keyword>
<evidence type="ECO:0000256" key="6">
    <source>
        <dbReference type="SAM" id="Coils"/>
    </source>
</evidence>
<dbReference type="RefSeq" id="WP_136060042.1">
    <property type="nucleotide sequence ID" value="NZ_CAAHFH010000001.1"/>
</dbReference>
<evidence type="ECO:0000256" key="5">
    <source>
        <dbReference type="ARBA" id="ARBA00023054"/>
    </source>
</evidence>
<dbReference type="Pfam" id="PF25954">
    <property type="entry name" value="Beta-barrel_RND_2"/>
    <property type="match status" value="1"/>
</dbReference>
<comment type="subcellular location">
    <subcellularLocation>
        <location evidence="1">Periplasm</location>
    </subcellularLocation>
</comment>
<dbReference type="Gene3D" id="2.40.50.100">
    <property type="match status" value="1"/>
</dbReference>
<keyword evidence="7" id="KW-0812">Transmembrane</keyword>
<dbReference type="SUPFAM" id="SSF111369">
    <property type="entry name" value="HlyD-like secretion proteins"/>
    <property type="match status" value="2"/>
</dbReference>
<evidence type="ECO:0000256" key="3">
    <source>
        <dbReference type="ARBA" id="ARBA00022729"/>
    </source>
</evidence>
<evidence type="ECO:0000259" key="8">
    <source>
        <dbReference type="Pfam" id="PF25881"/>
    </source>
</evidence>
<dbReference type="Gene3D" id="1.10.287.470">
    <property type="entry name" value="Helix hairpin bin"/>
    <property type="match status" value="1"/>
</dbReference>
<evidence type="ECO:0000313" key="11">
    <source>
        <dbReference type="Proteomes" id="UP000346198"/>
    </source>
</evidence>
<accession>A0A6C2UGM6</accession>
<dbReference type="Gene3D" id="2.40.30.170">
    <property type="match status" value="1"/>
</dbReference>
<evidence type="ECO:0000256" key="4">
    <source>
        <dbReference type="ARBA" id="ARBA00022764"/>
    </source>
</evidence>
<organism evidence="10 11">
    <name type="scientific">Pontiella sulfatireligans</name>
    <dbReference type="NCBI Taxonomy" id="2750658"/>
    <lineage>
        <taxon>Bacteria</taxon>
        <taxon>Pseudomonadati</taxon>
        <taxon>Kiritimatiellota</taxon>
        <taxon>Kiritimatiellia</taxon>
        <taxon>Kiritimatiellales</taxon>
        <taxon>Pontiellaceae</taxon>
        <taxon>Pontiella</taxon>
    </lineage>
</organism>
<feature type="coiled-coil region" evidence="6">
    <location>
        <begin position="112"/>
        <end position="170"/>
    </location>
</feature>
<dbReference type="PANTHER" id="PTHR32347:SF29">
    <property type="entry name" value="UPF0194 MEMBRANE PROTEIN YBHG"/>
    <property type="match status" value="1"/>
</dbReference>
<gene>
    <name evidence="10" type="primary">mdtN_1</name>
    <name evidence="10" type="ORF">SCARR_00624</name>
</gene>
<feature type="domain" description="CusB-like beta-barrel" evidence="9">
    <location>
        <begin position="242"/>
        <end position="329"/>
    </location>
</feature>
<evidence type="ECO:0000313" key="10">
    <source>
        <dbReference type="EMBL" id="VGO18571.1"/>
    </source>
</evidence>
<reference evidence="10 11" key="1">
    <citation type="submission" date="2019-04" db="EMBL/GenBank/DDBJ databases">
        <authorList>
            <person name="Van Vliet M D."/>
        </authorList>
    </citation>
    <scope>NUCLEOTIDE SEQUENCE [LARGE SCALE GENOMIC DNA]</scope>
    <source>
        <strain evidence="10 11">F21</strain>
    </source>
</reference>
<dbReference type="Pfam" id="PF25881">
    <property type="entry name" value="HH_YBHG"/>
    <property type="match status" value="1"/>
</dbReference>
<feature type="domain" description="YbhG-like alpha-helical hairpin" evidence="8">
    <location>
        <begin position="77"/>
        <end position="204"/>
    </location>
</feature>
<sequence>MNIKKVLPKAIPVLLILVLIAGVLIFKHEHEGDGKLSYYGNVDIRQIQSAFFSTGRIQQMLVREGESVTNGQLIAVLDAARYEAATAKAQAQVELQRQVVARMRAGSRPEEIAQAQAQVRGANAALTDALQKQTRAQALAKDDYVSQQQLDSARTAVDVTRANLEAAQQSATLAEQGPRKEDVAAAQAQLNIYGASLNLAQQELADSKLYAPADSIVQNRILEPGDMASPQRPVYTLALNNPVWVRAYVPEPDLGKVFEGMKAEIRTDSFPDKVYEGWVGTISPAAEFTPKQVETTDLRTRLVYQIRVYVKNPENELRLGMPATVQLISGSTLEDKPCPSLN</sequence>
<dbReference type="AlphaFoldDB" id="A0A6C2UGM6"/>
<keyword evidence="7" id="KW-0472">Membrane</keyword>
<dbReference type="InterPro" id="IPR050465">
    <property type="entry name" value="UPF0194_transport"/>
</dbReference>
<dbReference type="InterPro" id="IPR058792">
    <property type="entry name" value="Beta-barrel_RND_2"/>
</dbReference>
<evidence type="ECO:0000256" key="7">
    <source>
        <dbReference type="SAM" id="Phobius"/>
    </source>
</evidence>
<dbReference type="GO" id="GO:0042597">
    <property type="term" value="C:periplasmic space"/>
    <property type="evidence" value="ECO:0007669"/>
    <property type="project" value="UniProtKB-SubCell"/>
</dbReference>
<proteinExistence type="inferred from homology"/>
<comment type="similarity">
    <text evidence="2">Belongs to the UPF0194 family.</text>
</comment>
<dbReference type="PANTHER" id="PTHR32347">
    <property type="entry name" value="EFFLUX SYSTEM COMPONENT YKNX-RELATED"/>
    <property type="match status" value="1"/>
</dbReference>
<evidence type="ECO:0000256" key="1">
    <source>
        <dbReference type="ARBA" id="ARBA00004418"/>
    </source>
</evidence>
<dbReference type="InterPro" id="IPR059052">
    <property type="entry name" value="HH_YbhG-like"/>
</dbReference>
<protein>
    <submittedName>
        <fullName evidence="10">Multidrug resistance protein MdtN</fullName>
    </submittedName>
</protein>
<keyword evidence="4" id="KW-0574">Periplasm</keyword>
<evidence type="ECO:0000259" key="9">
    <source>
        <dbReference type="Pfam" id="PF25954"/>
    </source>
</evidence>
<evidence type="ECO:0000256" key="2">
    <source>
        <dbReference type="ARBA" id="ARBA00010602"/>
    </source>
</evidence>
<keyword evidence="11" id="KW-1185">Reference proteome</keyword>
<dbReference type="Proteomes" id="UP000346198">
    <property type="component" value="Unassembled WGS sequence"/>
</dbReference>
<keyword evidence="5 6" id="KW-0175">Coiled coil</keyword>